<reference evidence="4" key="3">
    <citation type="submission" date="2016-03" db="UniProtKB">
        <authorList>
            <consortium name="EnsemblProtists"/>
        </authorList>
    </citation>
    <scope>IDENTIFICATION</scope>
</reference>
<feature type="domain" description="DSBA-like thioredoxin" evidence="2">
    <location>
        <begin position="53"/>
        <end position="238"/>
    </location>
</feature>
<gene>
    <name evidence="3" type="ORF">GUITHDRAFT_107696</name>
</gene>
<dbReference type="PANTHER" id="PTHR13887:SF41">
    <property type="entry name" value="THIOREDOXIN SUPERFAMILY PROTEIN"/>
    <property type="match status" value="1"/>
</dbReference>
<reference evidence="5" key="2">
    <citation type="submission" date="2012-11" db="EMBL/GenBank/DDBJ databases">
        <authorList>
            <person name="Kuo A."/>
            <person name="Curtis B.A."/>
            <person name="Tanifuji G."/>
            <person name="Burki F."/>
            <person name="Gruber A."/>
            <person name="Irimia M."/>
            <person name="Maruyama S."/>
            <person name="Arias M.C."/>
            <person name="Ball S.G."/>
            <person name="Gile G.H."/>
            <person name="Hirakawa Y."/>
            <person name="Hopkins J.F."/>
            <person name="Rensing S.A."/>
            <person name="Schmutz J."/>
            <person name="Symeonidi A."/>
            <person name="Elias M."/>
            <person name="Eveleigh R.J."/>
            <person name="Herman E.K."/>
            <person name="Klute M.J."/>
            <person name="Nakayama T."/>
            <person name="Obornik M."/>
            <person name="Reyes-Prieto A."/>
            <person name="Armbrust E.V."/>
            <person name="Aves S.J."/>
            <person name="Beiko R.G."/>
            <person name="Coutinho P."/>
            <person name="Dacks J.B."/>
            <person name="Durnford D.G."/>
            <person name="Fast N.M."/>
            <person name="Green B.R."/>
            <person name="Grisdale C."/>
            <person name="Hempe F."/>
            <person name="Henrissat B."/>
            <person name="Hoppner M.P."/>
            <person name="Ishida K.-I."/>
            <person name="Kim E."/>
            <person name="Koreny L."/>
            <person name="Kroth P.G."/>
            <person name="Liu Y."/>
            <person name="Malik S.-B."/>
            <person name="Maier U.G."/>
            <person name="McRose D."/>
            <person name="Mock T."/>
            <person name="Neilson J.A."/>
            <person name="Onodera N.T."/>
            <person name="Poole A.M."/>
            <person name="Pritham E.J."/>
            <person name="Richards T.A."/>
            <person name="Rocap G."/>
            <person name="Roy S.W."/>
            <person name="Sarai C."/>
            <person name="Schaack S."/>
            <person name="Shirato S."/>
            <person name="Slamovits C.H."/>
            <person name="Spencer D.F."/>
            <person name="Suzuki S."/>
            <person name="Worden A.Z."/>
            <person name="Zauner S."/>
            <person name="Barry K."/>
            <person name="Bell C."/>
            <person name="Bharti A.K."/>
            <person name="Crow J.A."/>
            <person name="Grimwood J."/>
            <person name="Kramer R."/>
            <person name="Lindquist E."/>
            <person name="Lucas S."/>
            <person name="Salamov A."/>
            <person name="McFadden G.I."/>
            <person name="Lane C.E."/>
            <person name="Keeling P.J."/>
            <person name="Gray M.W."/>
            <person name="Grigoriev I.V."/>
            <person name="Archibald J.M."/>
        </authorList>
    </citation>
    <scope>NUCLEOTIDE SEQUENCE</scope>
    <source>
        <strain evidence="5">CCMP2712</strain>
    </source>
</reference>
<dbReference type="InterPro" id="IPR036249">
    <property type="entry name" value="Thioredoxin-like_sf"/>
</dbReference>
<dbReference type="SUPFAM" id="SSF52833">
    <property type="entry name" value="Thioredoxin-like"/>
    <property type="match status" value="1"/>
</dbReference>
<dbReference type="Proteomes" id="UP000011087">
    <property type="component" value="Unassembled WGS sequence"/>
</dbReference>
<dbReference type="PaxDb" id="55529-EKX46491"/>
<dbReference type="RefSeq" id="XP_005833471.1">
    <property type="nucleotide sequence ID" value="XM_005833414.1"/>
</dbReference>
<sequence length="296" mass="32884">MAPPLALTLAVAMGVMGGGGASASPAAAAEQKLCFAAPVPDNLQLGSRRAAAGQERIRKHIQKALLLFHERHPTAAIEINVTRHPYSFLGDAKDGSGFLRSGGQWTWHDGLVDYTGGSEAQARAYEASLSELGQRAGIRFRYDQKTNWQPVDSQRIWLWSAKQGKAEEYIDRLNHRHFELGESASDRKTVLAACADVGIDKEEAKAFLETDELVETVWKSYGDTIHKYGIHSIPLFVFNVPAIGAVGGPFRKDSCSREDERTRCQREPWVVNGSMDANRFLQIFEEILRLQMKSRE</sequence>
<dbReference type="Pfam" id="PF01323">
    <property type="entry name" value="DSBA"/>
    <property type="match status" value="1"/>
</dbReference>
<feature type="chain" id="PRO_5008771193" description="DSBA-like thioredoxin domain-containing protein" evidence="1">
    <location>
        <begin position="24"/>
        <end position="296"/>
    </location>
</feature>
<evidence type="ECO:0000313" key="4">
    <source>
        <dbReference type="EnsemblProtists" id="EKX46491"/>
    </source>
</evidence>
<dbReference type="KEGG" id="gtt:GUITHDRAFT_107696"/>
<proteinExistence type="predicted"/>
<evidence type="ECO:0000313" key="5">
    <source>
        <dbReference type="Proteomes" id="UP000011087"/>
    </source>
</evidence>
<name>L1JDA0_GUITC</name>
<dbReference type="PANTHER" id="PTHR13887">
    <property type="entry name" value="GLUTATHIONE S-TRANSFERASE KAPPA"/>
    <property type="match status" value="1"/>
</dbReference>
<feature type="signal peptide" evidence="1">
    <location>
        <begin position="1"/>
        <end position="23"/>
    </location>
</feature>
<evidence type="ECO:0000259" key="2">
    <source>
        <dbReference type="Pfam" id="PF01323"/>
    </source>
</evidence>
<dbReference type="InterPro" id="IPR001853">
    <property type="entry name" value="DSBA-like_thioredoxin_dom"/>
</dbReference>
<organism evidence="3">
    <name type="scientific">Guillardia theta (strain CCMP2712)</name>
    <name type="common">Cryptophyte</name>
    <dbReference type="NCBI Taxonomy" id="905079"/>
    <lineage>
        <taxon>Eukaryota</taxon>
        <taxon>Cryptophyceae</taxon>
        <taxon>Pyrenomonadales</taxon>
        <taxon>Geminigeraceae</taxon>
        <taxon>Guillardia</taxon>
    </lineage>
</organism>
<dbReference type="AlphaFoldDB" id="L1JDA0"/>
<dbReference type="Gene3D" id="3.40.30.10">
    <property type="entry name" value="Glutaredoxin"/>
    <property type="match status" value="1"/>
</dbReference>
<dbReference type="HOGENOM" id="CLU_941493_0_0_1"/>
<reference evidence="3 5" key="1">
    <citation type="journal article" date="2012" name="Nature">
        <title>Algal genomes reveal evolutionary mosaicism and the fate of nucleomorphs.</title>
        <authorList>
            <consortium name="DOE Joint Genome Institute"/>
            <person name="Curtis B.A."/>
            <person name="Tanifuji G."/>
            <person name="Burki F."/>
            <person name="Gruber A."/>
            <person name="Irimia M."/>
            <person name="Maruyama S."/>
            <person name="Arias M.C."/>
            <person name="Ball S.G."/>
            <person name="Gile G.H."/>
            <person name="Hirakawa Y."/>
            <person name="Hopkins J.F."/>
            <person name="Kuo A."/>
            <person name="Rensing S.A."/>
            <person name="Schmutz J."/>
            <person name="Symeonidi A."/>
            <person name="Elias M."/>
            <person name="Eveleigh R.J."/>
            <person name="Herman E.K."/>
            <person name="Klute M.J."/>
            <person name="Nakayama T."/>
            <person name="Obornik M."/>
            <person name="Reyes-Prieto A."/>
            <person name="Armbrust E.V."/>
            <person name="Aves S.J."/>
            <person name="Beiko R.G."/>
            <person name="Coutinho P."/>
            <person name="Dacks J.B."/>
            <person name="Durnford D.G."/>
            <person name="Fast N.M."/>
            <person name="Green B.R."/>
            <person name="Grisdale C.J."/>
            <person name="Hempel F."/>
            <person name="Henrissat B."/>
            <person name="Hoppner M.P."/>
            <person name="Ishida K."/>
            <person name="Kim E."/>
            <person name="Koreny L."/>
            <person name="Kroth P.G."/>
            <person name="Liu Y."/>
            <person name="Malik S.B."/>
            <person name="Maier U.G."/>
            <person name="McRose D."/>
            <person name="Mock T."/>
            <person name="Neilson J.A."/>
            <person name="Onodera N.T."/>
            <person name="Poole A.M."/>
            <person name="Pritham E.J."/>
            <person name="Richards T.A."/>
            <person name="Rocap G."/>
            <person name="Roy S.W."/>
            <person name="Sarai C."/>
            <person name="Schaack S."/>
            <person name="Shirato S."/>
            <person name="Slamovits C.H."/>
            <person name="Spencer D.F."/>
            <person name="Suzuki S."/>
            <person name="Worden A.Z."/>
            <person name="Zauner S."/>
            <person name="Barry K."/>
            <person name="Bell C."/>
            <person name="Bharti A.K."/>
            <person name="Crow J.A."/>
            <person name="Grimwood J."/>
            <person name="Kramer R."/>
            <person name="Lindquist E."/>
            <person name="Lucas S."/>
            <person name="Salamov A."/>
            <person name="McFadden G.I."/>
            <person name="Lane C.E."/>
            <person name="Keeling P.J."/>
            <person name="Gray M.W."/>
            <person name="Grigoriev I.V."/>
            <person name="Archibald J.M."/>
        </authorList>
    </citation>
    <scope>NUCLEOTIDE SEQUENCE</scope>
    <source>
        <strain evidence="3 5">CCMP2712</strain>
    </source>
</reference>
<keyword evidence="1" id="KW-0732">Signal</keyword>
<keyword evidence="5" id="KW-1185">Reference proteome</keyword>
<dbReference type="eggNOG" id="ENOG502S8KC">
    <property type="taxonomic scope" value="Eukaryota"/>
</dbReference>
<dbReference type="EnsemblProtists" id="EKX46491">
    <property type="protein sequence ID" value="EKX46491"/>
    <property type="gene ID" value="GUITHDRAFT_107696"/>
</dbReference>
<protein>
    <recommendedName>
        <fullName evidence="2">DSBA-like thioredoxin domain-containing protein</fullName>
    </recommendedName>
</protein>
<evidence type="ECO:0000313" key="3">
    <source>
        <dbReference type="EMBL" id="EKX46491.1"/>
    </source>
</evidence>
<dbReference type="EMBL" id="JH992994">
    <property type="protein sequence ID" value="EKX46491.1"/>
    <property type="molecule type" value="Genomic_DNA"/>
</dbReference>
<evidence type="ECO:0000256" key="1">
    <source>
        <dbReference type="SAM" id="SignalP"/>
    </source>
</evidence>
<dbReference type="GO" id="GO:0016491">
    <property type="term" value="F:oxidoreductase activity"/>
    <property type="evidence" value="ECO:0007669"/>
    <property type="project" value="InterPro"/>
</dbReference>
<dbReference type="OrthoDB" id="1930760at2759"/>
<accession>L1JDA0</accession>
<dbReference type="GeneID" id="17303171"/>